<evidence type="ECO:0000256" key="1">
    <source>
        <dbReference type="SAM" id="MobiDB-lite"/>
    </source>
</evidence>
<feature type="region of interest" description="Disordered" evidence="1">
    <location>
        <begin position="1"/>
        <end position="26"/>
    </location>
</feature>
<dbReference type="EMBL" id="GGEC01087246">
    <property type="protein sequence ID" value="MBX67730.1"/>
    <property type="molecule type" value="Transcribed_RNA"/>
</dbReference>
<dbReference type="AlphaFoldDB" id="A0A2P2QL52"/>
<protein>
    <submittedName>
        <fullName evidence="2">Uncharacterized protein</fullName>
    </submittedName>
</protein>
<proteinExistence type="predicted"/>
<evidence type="ECO:0000313" key="2">
    <source>
        <dbReference type="EMBL" id="MBX67730.1"/>
    </source>
</evidence>
<reference evidence="2" key="1">
    <citation type="submission" date="2018-02" db="EMBL/GenBank/DDBJ databases">
        <title>Rhizophora mucronata_Transcriptome.</title>
        <authorList>
            <person name="Meera S.P."/>
            <person name="Sreeshan A."/>
            <person name="Augustine A."/>
        </authorList>
    </citation>
    <scope>NUCLEOTIDE SEQUENCE</scope>
    <source>
        <tissue evidence="2">Leaf</tissue>
    </source>
</reference>
<name>A0A2P2QL52_RHIMU</name>
<organism evidence="2">
    <name type="scientific">Rhizophora mucronata</name>
    <name type="common">Asiatic mangrove</name>
    <dbReference type="NCBI Taxonomy" id="61149"/>
    <lineage>
        <taxon>Eukaryota</taxon>
        <taxon>Viridiplantae</taxon>
        <taxon>Streptophyta</taxon>
        <taxon>Embryophyta</taxon>
        <taxon>Tracheophyta</taxon>
        <taxon>Spermatophyta</taxon>
        <taxon>Magnoliopsida</taxon>
        <taxon>eudicotyledons</taxon>
        <taxon>Gunneridae</taxon>
        <taxon>Pentapetalae</taxon>
        <taxon>rosids</taxon>
        <taxon>fabids</taxon>
        <taxon>Malpighiales</taxon>
        <taxon>Rhizophoraceae</taxon>
        <taxon>Rhizophora</taxon>
    </lineage>
</organism>
<accession>A0A2P2QL52</accession>
<sequence>MDYWAVSARDEEGGGEVMECEKTGPV</sequence>